<feature type="region of interest" description="Disordered" evidence="1">
    <location>
        <begin position="82"/>
        <end position="107"/>
    </location>
</feature>
<accession>A0A4Y7STT1</accession>
<protein>
    <submittedName>
        <fullName evidence="2">Uncharacterized protein</fullName>
    </submittedName>
</protein>
<gene>
    <name evidence="2" type="ORF">FA13DRAFT_1796540</name>
</gene>
<evidence type="ECO:0000256" key="1">
    <source>
        <dbReference type="SAM" id="MobiDB-lite"/>
    </source>
</evidence>
<feature type="compositionally biased region" description="Polar residues" evidence="1">
    <location>
        <begin position="86"/>
        <end position="98"/>
    </location>
</feature>
<name>A0A4Y7STT1_COPMI</name>
<proteinExistence type="predicted"/>
<feature type="region of interest" description="Disordered" evidence="1">
    <location>
        <begin position="156"/>
        <end position="176"/>
    </location>
</feature>
<dbReference type="AlphaFoldDB" id="A0A4Y7STT1"/>
<evidence type="ECO:0000313" key="2">
    <source>
        <dbReference type="EMBL" id="TEB25260.1"/>
    </source>
</evidence>
<sequence>MAQLNTVPLLLDLDSLTLPNPPKPSTMPHRNVDSMRLDILPIGYASPLGPLQPLIVTEHRHLVNPNWTWRRMPLVYDLGVSKPGQRKSQTTTEWLSTPPSRPYAKGNNIRMAPFPSPNRDHPQAPLLRPRRLRSPCAPRTVLSFLLHESGPPLLPKLDGSPFGDPHPWVVKDPAVS</sequence>
<evidence type="ECO:0000313" key="3">
    <source>
        <dbReference type="Proteomes" id="UP000298030"/>
    </source>
</evidence>
<organism evidence="2 3">
    <name type="scientific">Coprinellus micaceus</name>
    <name type="common">Glistening ink-cap mushroom</name>
    <name type="synonym">Coprinus micaceus</name>
    <dbReference type="NCBI Taxonomy" id="71717"/>
    <lineage>
        <taxon>Eukaryota</taxon>
        <taxon>Fungi</taxon>
        <taxon>Dikarya</taxon>
        <taxon>Basidiomycota</taxon>
        <taxon>Agaricomycotina</taxon>
        <taxon>Agaricomycetes</taxon>
        <taxon>Agaricomycetidae</taxon>
        <taxon>Agaricales</taxon>
        <taxon>Agaricineae</taxon>
        <taxon>Psathyrellaceae</taxon>
        <taxon>Coprinellus</taxon>
    </lineage>
</organism>
<reference evidence="2 3" key="1">
    <citation type="journal article" date="2019" name="Nat. Ecol. Evol.">
        <title>Megaphylogeny resolves global patterns of mushroom evolution.</title>
        <authorList>
            <person name="Varga T."/>
            <person name="Krizsan K."/>
            <person name="Foldi C."/>
            <person name="Dima B."/>
            <person name="Sanchez-Garcia M."/>
            <person name="Sanchez-Ramirez S."/>
            <person name="Szollosi G.J."/>
            <person name="Szarkandi J.G."/>
            <person name="Papp V."/>
            <person name="Albert L."/>
            <person name="Andreopoulos W."/>
            <person name="Angelini C."/>
            <person name="Antonin V."/>
            <person name="Barry K.W."/>
            <person name="Bougher N.L."/>
            <person name="Buchanan P."/>
            <person name="Buyck B."/>
            <person name="Bense V."/>
            <person name="Catcheside P."/>
            <person name="Chovatia M."/>
            <person name="Cooper J."/>
            <person name="Damon W."/>
            <person name="Desjardin D."/>
            <person name="Finy P."/>
            <person name="Geml J."/>
            <person name="Haridas S."/>
            <person name="Hughes K."/>
            <person name="Justo A."/>
            <person name="Karasinski D."/>
            <person name="Kautmanova I."/>
            <person name="Kiss B."/>
            <person name="Kocsube S."/>
            <person name="Kotiranta H."/>
            <person name="LaButti K.M."/>
            <person name="Lechner B.E."/>
            <person name="Liimatainen K."/>
            <person name="Lipzen A."/>
            <person name="Lukacs Z."/>
            <person name="Mihaltcheva S."/>
            <person name="Morgado L.N."/>
            <person name="Niskanen T."/>
            <person name="Noordeloos M.E."/>
            <person name="Ohm R.A."/>
            <person name="Ortiz-Santana B."/>
            <person name="Ovrebo C."/>
            <person name="Racz N."/>
            <person name="Riley R."/>
            <person name="Savchenko A."/>
            <person name="Shiryaev A."/>
            <person name="Soop K."/>
            <person name="Spirin V."/>
            <person name="Szebenyi C."/>
            <person name="Tomsovsky M."/>
            <person name="Tulloss R.E."/>
            <person name="Uehling J."/>
            <person name="Grigoriev I.V."/>
            <person name="Vagvolgyi C."/>
            <person name="Papp T."/>
            <person name="Martin F.M."/>
            <person name="Miettinen O."/>
            <person name="Hibbett D.S."/>
            <person name="Nagy L.G."/>
        </authorList>
    </citation>
    <scope>NUCLEOTIDE SEQUENCE [LARGE SCALE GENOMIC DNA]</scope>
    <source>
        <strain evidence="2 3">FP101781</strain>
    </source>
</reference>
<comment type="caution">
    <text evidence="2">The sequence shown here is derived from an EMBL/GenBank/DDBJ whole genome shotgun (WGS) entry which is preliminary data.</text>
</comment>
<dbReference type="EMBL" id="QPFP01000058">
    <property type="protein sequence ID" value="TEB25260.1"/>
    <property type="molecule type" value="Genomic_DNA"/>
</dbReference>
<dbReference type="Proteomes" id="UP000298030">
    <property type="component" value="Unassembled WGS sequence"/>
</dbReference>
<keyword evidence="3" id="KW-1185">Reference proteome</keyword>